<accession>A0A6M3X8U7</accession>
<name>A0A6M3X8U7_9ZZZZ</name>
<organism evidence="1">
    <name type="scientific">viral metagenome</name>
    <dbReference type="NCBI Taxonomy" id="1070528"/>
    <lineage>
        <taxon>unclassified sequences</taxon>
        <taxon>metagenomes</taxon>
        <taxon>organismal metagenomes</taxon>
    </lineage>
</organism>
<dbReference type="AlphaFoldDB" id="A0A6M3X8U7"/>
<gene>
    <name evidence="1" type="ORF">MM171B02765_0012</name>
</gene>
<evidence type="ECO:0000313" key="1">
    <source>
        <dbReference type="EMBL" id="QJH93105.1"/>
    </source>
</evidence>
<sequence>MKMSEPFTTEIVGVTITEIILKKTNGTWKYKHYDLSNIIIDELFSRQKKKWNILGLAVFEREDRLLKLQNILL</sequence>
<proteinExistence type="predicted"/>
<dbReference type="EMBL" id="MT143946">
    <property type="protein sequence ID" value="QJH93105.1"/>
    <property type="molecule type" value="Genomic_DNA"/>
</dbReference>
<protein>
    <submittedName>
        <fullName evidence="1">Uncharacterized protein</fullName>
    </submittedName>
</protein>
<reference evidence="1" key="1">
    <citation type="submission" date="2020-03" db="EMBL/GenBank/DDBJ databases">
        <title>The deep terrestrial virosphere.</title>
        <authorList>
            <person name="Holmfeldt K."/>
            <person name="Nilsson E."/>
            <person name="Simone D."/>
            <person name="Lopez-Fernandez M."/>
            <person name="Wu X."/>
            <person name="de Brujin I."/>
            <person name="Lundin D."/>
            <person name="Andersson A."/>
            <person name="Bertilsson S."/>
            <person name="Dopson M."/>
        </authorList>
    </citation>
    <scope>NUCLEOTIDE SEQUENCE</scope>
    <source>
        <strain evidence="1">MM171B02765</strain>
    </source>
</reference>